<keyword evidence="4" id="KW-1185">Reference proteome</keyword>
<reference evidence="3" key="1">
    <citation type="journal article" date="2014" name="Int. J. Syst. Evol. Microbiol.">
        <title>Complete genome of a new Firmicutes species belonging to the dominant human colonic microbiota ('Ruminococcus bicirculans') reveals two chromosomes and a selective capacity to utilize plant glucans.</title>
        <authorList>
            <consortium name="NISC Comparative Sequencing Program"/>
            <person name="Wegmann U."/>
            <person name="Louis P."/>
            <person name="Goesmann A."/>
            <person name="Henrissat B."/>
            <person name="Duncan S.H."/>
            <person name="Flint H.J."/>
        </authorList>
    </citation>
    <scope>NUCLEOTIDE SEQUENCE</scope>
    <source>
        <strain evidence="3">JCM 17590</strain>
    </source>
</reference>
<comment type="caution">
    <text evidence="3">The sequence shown here is derived from an EMBL/GenBank/DDBJ whole genome shotgun (WGS) entry which is preliminary data.</text>
</comment>
<dbReference type="InterPro" id="IPR036866">
    <property type="entry name" value="RibonucZ/Hydroxyglut_hydro"/>
</dbReference>
<sequence length="328" mass="35197">MMTADASAGWPPAPDTPQLVAPGVLHLLAPNASSWTYEGTNSYVLFGGDAAVIVDPGFEDAAHHEALRSAAQADGRRVVGVLLTHDHPDHSDGARTVAASLGVPIIAMSPRFADEFLTDGQVLRIGELEAHVIHTPGHSDDSVCLWLPQASTLLTGDTLLGARSSGVMGTLSELLDSLEKLRAFVGEREVLALPGHGPAFRNVVESAMRVIDVRMQRINEVRGFIADGTTSLEGLTALLYPKHAGSRAMFAVSTVVSTVNYLLEQPDALSSDAREKLTAELERYDRMIAERMKAHKESVDAEAERPQSGSDSAKASDEDSDERKEERV</sequence>
<dbReference type="PANTHER" id="PTHR23131:SF0">
    <property type="entry name" value="ENDORIBONUCLEASE LACTB2"/>
    <property type="match status" value="1"/>
</dbReference>
<dbReference type="EMBL" id="BAABBV010000001">
    <property type="protein sequence ID" value="GAA4163362.1"/>
    <property type="molecule type" value="Genomic_DNA"/>
</dbReference>
<dbReference type="PANTHER" id="PTHR23131">
    <property type="entry name" value="ENDORIBONUCLEASE LACTB2"/>
    <property type="match status" value="1"/>
</dbReference>
<organism evidence="3 4">
    <name type="scientific">Gryllotalpicola daejeonensis</name>
    <dbReference type="NCBI Taxonomy" id="993087"/>
    <lineage>
        <taxon>Bacteria</taxon>
        <taxon>Bacillati</taxon>
        <taxon>Actinomycetota</taxon>
        <taxon>Actinomycetes</taxon>
        <taxon>Micrococcales</taxon>
        <taxon>Microbacteriaceae</taxon>
        <taxon>Gryllotalpicola</taxon>
    </lineage>
</organism>
<proteinExistence type="predicted"/>
<dbReference type="SUPFAM" id="SSF56281">
    <property type="entry name" value="Metallo-hydrolase/oxidoreductase"/>
    <property type="match status" value="1"/>
</dbReference>
<feature type="region of interest" description="Disordered" evidence="1">
    <location>
        <begin position="292"/>
        <end position="328"/>
    </location>
</feature>
<dbReference type="Pfam" id="PF00753">
    <property type="entry name" value="Lactamase_B"/>
    <property type="match status" value="1"/>
</dbReference>
<gene>
    <name evidence="3" type="ORF">GCM10022286_23720</name>
</gene>
<dbReference type="InterPro" id="IPR050662">
    <property type="entry name" value="Sec-metab_biosynth-thioest"/>
</dbReference>
<dbReference type="SMART" id="SM00849">
    <property type="entry name" value="Lactamase_B"/>
    <property type="match status" value="1"/>
</dbReference>
<feature type="domain" description="Metallo-beta-lactamase" evidence="2">
    <location>
        <begin position="39"/>
        <end position="196"/>
    </location>
</feature>
<accession>A0ABP7ZLP9</accession>
<feature type="compositionally biased region" description="Basic and acidic residues" evidence="1">
    <location>
        <begin position="292"/>
        <end position="305"/>
    </location>
</feature>
<evidence type="ECO:0000259" key="2">
    <source>
        <dbReference type="SMART" id="SM00849"/>
    </source>
</evidence>
<evidence type="ECO:0000313" key="3">
    <source>
        <dbReference type="EMBL" id="GAA4163362.1"/>
    </source>
</evidence>
<feature type="compositionally biased region" description="Basic and acidic residues" evidence="1">
    <location>
        <begin position="314"/>
        <end position="328"/>
    </location>
</feature>
<dbReference type="InterPro" id="IPR001279">
    <property type="entry name" value="Metallo-B-lactamas"/>
</dbReference>
<dbReference type="Proteomes" id="UP001415169">
    <property type="component" value="Unassembled WGS sequence"/>
</dbReference>
<evidence type="ECO:0000256" key="1">
    <source>
        <dbReference type="SAM" id="MobiDB-lite"/>
    </source>
</evidence>
<reference evidence="3" key="2">
    <citation type="submission" date="2023-12" db="EMBL/GenBank/DDBJ databases">
        <authorList>
            <person name="Sun Q."/>
            <person name="Inoue M."/>
        </authorList>
    </citation>
    <scope>NUCLEOTIDE SEQUENCE</scope>
    <source>
        <strain evidence="3">JCM 17590</strain>
    </source>
</reference>
<evidence type="ECO:0000313" key="4">
    <source>
        <dbReference type="Proteomes" id="UP001415169"/>
    </source>
</evidence>
<name>A0ABP7ZLP9_9MICO</name>
<dbReference type="Gene3D" id="3.60.15.10">
    <property type="entry name" value="Ribonuclease Z/Hydroxyacylglutathione hydrolase-like"/>
    <property type="match status" value="2"/>
</dbReference>
<protein>
    <submittedName>
        <fullName evidence="3">MBL fold metallo-hydrolase</fullName>
    </submittedName>
</protein>
<dbReference type="CDD" id="cd16278">
    <property type="entry name" value="metallo-hydrolase-like_MBL-fold"/>
    <property type="match status" value="1"/>
</dbReference>